<dbReference type="PROSITE" id="PS50113">
    <property type="entry name" value="PAC"/>
    <property type="match status" value="1"/>
</dbReference>
<organism evidence="9 10">
    <name type="scientific">Hymenobacter coccineus</name>
    <dbReference type="NCBI Taxonomy" id="1908235"/>
    <lineage>
        <taxon>Bacteria</taxon>
        <taxon>Pseudomonadati</taxon>
        <taxon>Bacteroidota</taxon>
        <taxon>Cytophagia</taxon>
        <taxon>Cytophagales</taxon>
        <taxon>Hymenobacteraceae</taxon>
        <taxon>Hymenobacter</taxon>
    </lineage>
</organism>
<evidence type="ECO:0000256" key="2">
    <source>
        <dbReference type="ARBA" id="ARBA00012438"/>
    </source>
</evidence>
<proteinExistence type="predicted"/>
<dbReference type="InterPro" id="IPR000700">
    <property type="entry name" value="PAS-assoc_C"/>
</dbReference>
<dbReference type="RefSeq" id="WP_070746203.1">
    <property type="nucleotide sequence ID" value="NZ_MDZA01000417.1"/>
</dbReference>
<dbReference type="InterPro" id="IPR052162">
    <property type="entry name" value="Sensor_kinase/Photoreceptor"/>
</dbReference>
<dbReference type="Pfam" id="PF08447">
    <property type="entry name" value="PAS_3"/>
    <property type="match status" value="1"/>
</dbReference>
<keyword evidence="3" id="KW-0597">Phosphoprotein</keyword>
<evidence type="ECO:0000259" key="8">
    <source>
        <dbReference type="PROSITE" id="PS50113"/>
    </source>
</evidence>
<feature type="domain" description="PAS" evidence="7">
    <location>
        <begin position="150"/>
        <end position="220"/>
    </location>
</feature>
<dbReference type="GO" id="GO:0004673">
    <property type="term" value="F:protein histidine kinase activity"/>
    <property type="evidence" value="ECO:0007669"/>
    <property type="project" value="UniProtKB-EC"/>
</dbReference>
<dbReference type="NCBIfam" id="TIGR00229">
    <property type="entry name" value="sensory_box"/>
    <property type="match status" value="1"/>
</dbReference>
<evidence type="ECO:0000259" key="7">
    <source>
        <dbReference type="PROSITE" id="PS50112"/>
    </source>
</evidence>
<feature type="compositionally biased region" description="Low complexity" evidence="6">
    <location>
        <begin position="387"/>
        <end position="404"/>
    </location>
</feature>
<name>A0A1G1SXF0_9BACT</name>
<feature type="region of interest" description="Disordered" evidence="6">
    <location>
        <begin position="380"/>
        <end position="404"/>
    </location>
</feature>
<dbReference type="InterPro" id="IPR001610">
    <property type="entry name" value="PAC"/>
</dbReference>
<dbReference type="EC" id="2.7.13.3" evidence="2"/>
<keyword evidence="4" id="KW-0808">Transferase</keyword>
<dbReference type="PANTHER" id="PTHR43304">
    <property type="entry name" value="PHYTOCHROME-LIKE PROTEIN CPH1"/>
    <property type="match status" value="1"/>
</dbReference>
<comment type="catalytic activity">
    <reaction evidence="1">
        <text>ATP + protein L-histidine = ADP + protein N-phospho-L-histidine.</text>
        <dbReference type="EC" id="2.7.13.3"/>
    </reaction>
</comment>
<dbReference type="CDD" id="cd00130">
    <property type="entry name" value="PAS"/>
    <property type="match status" value="1"/>
</dbReference>
<accession>A0A1G1SXF0</accession>
<evidence type="ECO:0000313" key="10">
    <source>
        <dbReference type="Proteomes" id="UP000177506"/>
    </source>
</evidence>
<evidence type="ECO:0000256" key="5">
    <source>
        <dbReference type="ARBA" id="ARBA00022777"/>
    </source>
</evidence>
<dbReference type="Gene3D" id="3.30.450.20">
    <property type="entry name" value="PAS domain"/>
    <property type="match status" value="3"/>
</dbReference>
<dbReference type="AlphaFoldDB" id="A0A1G1SXF0"/>
<dbReference type="PANTHER" id="PTHR43304:SF1">
    <property type="entry name" value="PAC DOMAIN-CONTAINING PROTEIN"/>
    <property type="match status" value="1"/>
</dbReference>
<dbReference type="InterPro" id="IPR013655">
    <property type="entry name" value="PAS_fold_3"/>
</dbReference>
<dbReference type="OrthoDB" id="9766459at2"/>
<dbReference type="EMBL" id="MDZA01000417">
    <property type="protein sequence ID" value="OGX83308.1"/>
    <property type="molecule type" value="Genomic_DNA"/>
</dbReference>
<keyword evidence="10" id="KW-1185">Reference proteome</keyword>
<keyword evidence="5" id="KW-0418">Kinase</keyword>
<dbReference type="SUPFAM" id="SSF55785">
    <property type="entry name" value="PYP-like sensor domain (PAS domain)"/>
    <property type="match status" value="1"/>
</dbReference>
<feature type="domain" description="PAC" evidence="8">
    <location>
        <begin position="223"/>
        <end position="275"/>
    </location>
</feature>
<reference evidence="9 10" key="1">
    <citation type="submission" date="2016-08" db="EMBL/GenBank/DDBJ databases">
        <title>Hymenobacter coccineus sp. nov., Hymenobacter lapidarius sp. nov. and Hymenobacter glacialis sp. nov., isolated from Antarctic soil.</title>
        <authorList>
            <person name="Sedlacek I."/>
            <person name="Kralova S."/>
            <person name="Kyrova K."/>
            <person name="Maslanova I."/>
            <person name="Stankova E."/>
            <person name="Vrbovska V."/>
            <person name="Nemec M."/>
            <person name="Bartak M."/>
            <person name="Svec P."/>
            <person name="Busse H.-J."/>
            <person name="Pantucek R."/>
        </authorList>
    </citation>
    <scope>NUCLEOTIDE SEQUENCE [LARGE SCALE GENOMIC DNA]</scope>
    <source>
        <strain evidence="9 10">CCM 8649</strain>
    </source>
</reference>
<comment type="caution">
    <text evidence="9">The sequence shown here is derived from an EMBL/GenBank/DDBJ whole genome shotgun (WGS) entry which is preliminary data.</text>
</comment>
<protein>
    <recommendedName>
        <fullName evidence="2">histidine kinase</fullName>
        <ecNumber evidence="2">2.7.13.3</ecNumber>
    </recommendedName>
</protein>
<dbReference type="PROSITE" id="PS50112">
    <property type="entry name" value="PAS"/>
    <property type="match status" value="1"/>
</dbReference>
<sequence>MSAPASPVDYQALFRKLPENFLLMLPDATIVDNTDGHVAVGMKPRAEAVGQSLFDAYPSVDQNEGDKIFQSHENVRRTLQPDVMPLIRYDLERPAAQGGGFEESYWQATHYPILADDGRLEYILQRTQNVTVQHRAALQAAETQRALDESHRRTRFILESLPVMVWTNRTDGTPDYFNPRWLEFTGETEAALTASNWAERTHPDDRAALTDGWAQALATGQEFQLEYRLRRHDGQYRWLLIRAAPRREADGRISMWVGTAVDIHEQREMVTELLANNELQASLSDQAYQSAALAQQQRASFYNLFMQAPAPICILRGPELRYEFVNPRYQGLFPGMPLLGRSLPRRCRKWRRQASNSCSTTCWPPAGRFTARKCPCPCPPRPRRRPTPATSPSPTSRSSRPGSATALPCLRLKLPTWFWPARPSRKMRSRGPVCRFGPLFAGAADANFVSPACPAPPSWN</sequence>
<dbReference type="SMART" id="SM00091">
    <property type="entry name" value="PAS"/>
    <property type="match status" value="1"/>
</dbReference>
<evidence type="ECO:0000256" key="1">
    <source>
        <dbReference type="ARBA" id="ARBA00000085"/>
    </source>
</evidence>
<dbReference type="InterPro" id="IPR035965">
    <property type="entry name" value="PAS-like_dom_sf"/>
</dbReference>
<dbReference type="FunFam" id="3.30.450.20:FF:000099">
    <property type="entry name" value="Sensory box sensor histidine kinase"/>
    <property type="match status" value="1"/>
</dbReference>
<dbReference type="SMART" id="SM00086">
    <property type="entry name" value="PAC"/>
    <property type="match status" value="1"/>
</dbReference>
<evidence type="ECO:0000256" key="4">
    <source>
        <dbReference type="ARBA" id="ARBA00022679"/>
    </source>
</evidence>
<evidence type="ECO:0000313" key="9">
    <source>
        <dbReference type="EMBL" id="OGX83308.1"/>
    </source>
</evidence>
<evidence type="ECO:0000256" key="3">
    <source>
        <dbReference type="ARBA" id="ARBA00022553"/>
    </source>
</evidence>
<gene>
    <name evidence="9" type="ORF">BEN49_12500</name>
</gene>
<evidence type="ECO:0000256" key="6">
    <source>
        <dbReference type="SAM" id="MobiDB-lite"/>
    </source>
</evidence>
<dbReference type="InterPro" id="IPR000014">
    <property type="entry name" value="PAS"/>
</dbReference>
<dbReference type="Proteomes" id="UP000177506">
    <property type="component" value="Unassembled WGS sequence"/>
</dbReference>